<dbReference type="InterPro" id="IPR003171">
    <property type="entry name" value="Mehydrof_redctse-like"/>
</dbReference>
<dbReference type="SUPFAM" id="SSF51730">
    <property type="entry name" value="FAD-linked oxidoreductase"/>
    <property type="match status" value="1"/>
</dbReference>
<evidence type="ECO:0000256" key="4">
    <source>
        <dbReference type="ARBA" id="ARBA00022827"/>
    </source>
</evidence>
<accession>A0A2T0M3Y8</accession>
<protein>
    <recommendedName>
        <fullName evidence="6">Methylenetetrahydrofolate reductase</fullName>
    </recommendedName>
</protein>
<proteinExistence type="inferred from homology"/>
<evidence type="ECO:0000313" key="8">
    <source>
        <dbReference type="Proteomes" id="UP000238362"/>
    </source>
</evidence>
<dbReference type="UniPathway" id="UPA00193"/>
<evidence type="ECO:0000256" key="1">
    <source>
        <dbReference type="ARBA" id="ARBA00001974"/>
    </source>
</evidence>
<comment type="similarity">
    <text evidence="6">Belongs to the methylenetetrahydrofolate reductase family.</text>
</comment>
<dbReference type="Pfam" id="PF02219">
    <property type="entry name" value="MTHFR"/>
    <property type="match status" value="1"/>
</dbReference>
<comment type="caution">
    <text evidence="7">The sequence shown here is derived from an EMBL/GenBank/DDBJ whole genome shotgun (WGS) entry which is preliminary data.</text>
</comment>
<dbReference type="Proteomes" id="UP000238362">
    <property type="component" value="Unassembled WGS sequence"/>
</dbReference>
<dbReference type="EMBL" id="PVNH01000001">
    <property type="protein sequence ID" value="PRX51468.1"/>
    <property type="molecule type" value="Genomic_DNA"/>
</dbReference>
<keyword evidence="5 6" id="KW-0560">Oxidoreductase</keyword>
<dbReference type="RefSeq" id="WP_106176925.1">
    <property type="nucleotide sequence ID" value="NZ_PVNH01000001.1"/>
</dbReference>
<dbReference type="Gene3D" id="3.20.20.220">
    <property type="match status" value="1"/>
</dbReference>
<dbReference type="GO" id="GO:0035999">
    <property type="term" value="P:tetrahydrofolate interconversion"/>
    <property type="evidence" value="ECO:0007669"/>
    <property type="project" value="UniProtKB-UniPathway"/>
</dbReference>
<evidence type="ECO:0000313" key="7">
    <source>
        <dbReference type="EMBL" id="PRX51468.1"/>
    </source>
</evidence>
<dbReference type="OrthoDB" id="9812555at2"/>
<comment type="cofactor">
    <cofactor evidence="1 6">
        <name>FAD</name>
        <dbReference type="ChEBI" id="CHEBI:57692"/>
    </cofactor>
</comment>
<reference evidence="7 8" key="1">
    <citation type="submission" date="2018-03" db="EMBL/GenBank/DDBJ databases">
        <title>Genomic Encyclopedia of Type Strains, Phase III (KMG-III): the genomes of soil and plant-associated and newly described type strains.</title>
        <authorList>
            <person name="Whitman W."/>
        </authorList>
    </citation>
    <scope>NUCLEOTIDE SEQUENCE [LARGE SCALE GENOMIC DNA]</scope>
    <source>
        <strain evidence="7 8">CGMCC 4.7125</strain>
    </source>
</reference>
<comment type="pathway">
    <text evidence="2 6">One-carbon metabolism; tetrahydrofolate interconversion.</text>
</comment>
<evidence type="ECO:0000256" key="6">
    <source>
        <dbReference type="RuleBase" id="RU003862"/>
    </source>
</evidence>
<sequence>MEPLVPEGPHSPSALAPLLARPRYEVLPLPSVLDQTGALPEDTVVTVTASPRRGTGATVELCEKLAAQRLHAVPHLAARQCTGRGELREMLARLDGAGIEEVFVVGGDAAQPAGPYPDGLALLRAMADLGLLPARIGVPSYPEGHPSIPGPALWSALRAKQPFAHYTVTQLCLDGAAVCRFTATLREEGVDLPVVAGVPGTVEARSLLTIGLRIGVGDSLRFLRGHTSAAGRILRPGGYRPRRLLRTLDAELERNRCALAGLHFYTFNRVGATARWVRRAHRRATRERGSAA</sequence>
<evidence type="ECO:0000256" key="3">
    <source>
        <dbReference type="ARBA" id="ARBA00022630"/>
    </source>
</evidence>
<keyword evidence="8" id="KW-1185">Reference proteome</keyword>
<dbReference type="InterPro" id="IPR029041">
    <property type="entry name" value="FAD-linked_oxidoreductase-like"/>
</dbReference>
<dbReference type="AlphaFoldDB" id="A0A2T0M3Y8"/>
<dbReference type="GO" id="GO:0006555">
    <property type="term" value="P:methionine metabolic process"/>
    <property type="evidence" value="ECO:0007669"/>
    <property type="project" value="InterPro"/>
</dbReference>
<keyword evidence="4 6" id="KW-0274">FAD</keyword>
<name>A0A2T0M3Y8_9PSEU</name>
<organism evidence="7 8">
    <name type="scientific">Prauserella shujinwangii</name>
    <dbReference type="NCBI Taxonomy" id="1453103"/>
    <lineage>
        <taxon>Bacteria</taxon>
        <taxon>Bacillati</taxon>
        <taxon>Actinomycetota</taxon>
        <taxon>Actinomycetes</taxon>
        <taxon>Pseudonocardiales</taxon>
        <taxon>Pseudonocardiaceae</taxon>
        <taxon>Prauserella</taxon>
    </lineage>
</organism>
<evidence type="ECO:0000256" key="2">
    <source>
        <dbReference type="ARBA" id="ARBA00004777"/>
    </source>
</evidence>
<evidence type="ECO:0000256" key="5">
    <source>
        <dbReference type="ARBA" id="ARBA00023002"/>
    </source>
</evidence>
<keyword evidence="3 6" id="KW-0285">Flavoprotein</keyword>
<dbReference type="GO" id="GO:0004489">
    <property type="term" value="F:methylenetetrahydrofolate reductase [NAD(P)H] activity"/>
    <property type="evidence" value="ECO:0007669"/>
    <property type="project" value="InterPro"/>
</dbReference>
<gene>
    <name evidence="7" type="ORF">B0I33_101622</name>
</gene>